<proteinExistence type="inferred from homology"/>
<keyword evidence="3 10" id="KW-0808">Transferase</keyword>
<dbReference type="GO" id="GO:0016567">
    <property type="term" value="P:protein ubiquitination"/>
    <property type="evidence" value="ECO:0007669"/>
    <property type="project" value="UniProtKB-UniRule"/>
</dbReference>
<evidence type="ECO:0000256" key="2">
    <source>
        <dbReference type="ARBA" id="ARBA00004906"/>
    </source>
</evidence>
<dbReference type="InterPro" id="IPR003126">
    <property type="entry name" value="Znf_UBR"/>
</dbReference>
<dbReference type="GO" id="GO:0008270">
    <property type="term" value="F:zinc ion binding"/>
    <property type="evidence" value="ECO:0007669"/>
    <property type="project" value="UniProtKB-UniRule"/>
</dbReference>
<evidence type="ECO:0000256" key="4">
    <source>
        <dbReference type="ARBA" id="ARBA00022723"/>
    </source>
</evidence>
<accession>A0AAN8RZR5</accession>
<dbReference type="AlphaFoldDB" id="A0AAN8RZR5"/>
<dbReference type="EMBL" id="JAWJWE010000043">
    <property type="protein sequence ID" value="KAK6617896.1"/>
    <property type="molecule type" value="Genomic_DNA"/>
</dbReference>
<comment type="caution">
    <text evidence="12">The sequence shown here is derived from an EMBL/GenBank/DDBJ whole genome shotgun (WGS) entry which is preliminary data.</text>
</comment>
<evidence type="ECO:0000256" key="5">
    <source>
        <dbReference type="ARBA" id="ARBA00022771"/>
    </source>
</evidence>
<comment type="pathway">
    <text evidence="2 10">Protein modification; protein ubiquitination.</text>
</comment>
<name>A0AAN8RZR5_POLSC</name>
<evidence type="ECO:0000256" key="8">
    <source>
        <dbReference type="ARBA" id="ARBA00046341"/>
    </source>
</evidence>
<reference evidence="12 13" key="1">
    <citation type="submission" date="2023-10" db="EMBL/GenBank/DDBJ databases">
        <title>Genomes of two closely related lineages of the louse Polyplax serrata with different host specificities.</title>
        <authorList>
            <person name="Martinu J."/>
            <person name="Tarabai H."/>
            <person name="Stefka J."/>
            <person name="Hypsa V."/>
        </authorList>
    </citation>
    <scope>NUCLEOTIDE SEQUENCE [LARGE SCALE GENOMIC DNA]</scope>
    <source>
        <strain evidence="12">HR10_N</strain>
    </source>
</reference>
<evidence type="ECO:0000256" key="6">
    <source>
        <dbReference type="ARBA" id="ARBA00022786"/>
    </source>
</evidence>
<dbReference type="GO" id="GO:0005737">
    <property type="term" value="C:cytoplasm"/>
    <property type="evidence" value="ECO:0007669"/>
    <property type="project" value="TreeGrafter"/>
</dbReference>
<dbReference type="GO" id="GO:0061630">
    <property type="term" value="F:ubiquitin protein ligase activity"/>
    <property type="evidence" value="ECO:0007669"/>
    <property type="project" value="UniProtKB-UniRule"/>
</dbReference>
<evidence type="ECO:0000256" key="3">
    <source>
        <dbReference type="ARBA" id="ARBA00022679"/>
    </source>
</evidence>
<protein>
    <recommendedName>
        <fullName evidence="10">E3 ubiquitin-protein ligase</fullName>
        <ecNumber evidence="10">2.3.2.27</ecNumber>
    </recommendedName>
</protein>
<comment type="function">
    <text evidence="10">Ubiquitin ligase protein which is a component of the N-end rule pathway. Recognizes and binds to proteins bearing specific N-terminal residues that are destabilizing according to the N-end rule, leading to their ubiquitination and subsequent degradation.</text>
</comment>
<dbReference type="PANTHER" id="PTHR21497">
    <property type="entry name" value="UBIQUITIN LIGASE E3 ALPHA-RELATED"/>
    <property type="match status" value="1"/>
</dbReference>
<keyword evidence="4 10" id="KW-0479">Metal-binding</keyword>
<dbReference type="GO" id="GO:0071596">
    <property type="term" value="P:ubiquitin-dependent protein catabolic process via the N-end rule pathway"/>
    <property type="evidence" value="ECO:0007669"/>
    <property type="project" value="UniProtKB-UniRule"/>
</dbReference>
<comment type="catalytic activity">
    <reaction evidence="1 10">
        <text>S-ubiquitinyl-[E2 ubiquitin-conjugating enzyme]-L-cysteine + [acceptor protein]-L-lysine = [E2 ubiquitin-conjugating enzyme]-L-cysteine + N(6)-ubiquitinyl-[acceptor protein]-L-lysine.</text>
        <dbReference type="EC" id="2.3.2.27"/>
    </reaction>
</comment>
<dbReference type="GO" id="GO:0000151">
    <property type="term" value="C:ubiquitin ligase complex"/>
    <property type="evidence" value="ECO:0007669"/>
    <property type="project" value="TreeGrafter"/>
</dbReference>
<dbReference type="Proteomes" id="UP001372834">
    <property type="component" value="Unassembled WGS sequence"/>
</dbReference>
<dbReference type="InterPro" id="IPR039164">
    <property type="entry name" value="UBR1-like"/>
</dbReference>
<sequence>MKSLQYNLMKKSKRSTTAAFKSSPDSLRNFLNRLLDPVKDINDSETIDWCRWLMAGGQTPEEFANEVKQYDNATICGLVWTANFVAYRCRTCRISPCMSLCAECFRNGNHDGHDFNMFRSQAGGACDCGDMSVMKETGFCGRHGPKQAQTPNAPDHLMCLPNAIMPRLVLRLIQHMRENSNSRRNDMGDADAYLNLLHDFSSMGAAMRRVMTIALTDPQIYKELTESSHLHSDPDFSDSVMTSTQIYHQALRSLPNPEFPDEYKNCPALQEQLVHKNFLEELMFWTMKFEFPQQVVCLLLNMLPDLEYKEPLTRAFVLHYSRIPMMLEKSSTPDTLSNRVVHVSVQLFSNESLALKMTNELSLLHVMVISLKYMMAKILIPNTLHDPAKNFHLVVDCSQDVMKEHCYWPLVSDLNNVLSHQPVAYKFMSDNNLLEMWFNFLSMFQGMNVNRRELYQHVEFEPSAYYAAFSVELEGSAYTLWALVSHLKDESTLDLTKNVLNCCISALQDWFDAINFTQPVMTDHRQVSFHLPLHRYLAILMNQAVKCQGVTLKQILPPPYLLELVYQHPLRLQAGSNVASEKLHLPSVASNLELSDLKISMFGEPFRQFQIRKGILIKSVMSTQEK</sequence>
<comment type="similarity">
    <text evidence="8 10">Belongs to the E3 ubiquitin-protein ligase UBR1-like family.</text>
</comment>
<evidence type="ECO:0000313" key="12">
    <source>
        <dbReference type="EMBL" id="KAK6617896.1"/>
    </source>
</evidence>
<dbReference type="SMART" id="SM00396">
    <property type="entry name" value="ZnF_UBR1"/>
    <property type="match status" value="1"/>
</dbReference>
<dbReference type="PROSITE" id="PS51157">
    <property type="entry name" value="ZF_UBR"/>
    <property type="match status" value="1"/>
</dbReference>
<evidence type="ECO:0000256" key="10">
    <source>
        <dbReference type="RuleBase" id="RU366018"/>
    </source>
</evidence>
<evidence type="ECO:0000313" key="13">
    <source>
        <dbReference type="Proteomes" id="UP001372834"/>
    </source>
</evidence>
<keyword evidence="6 10" id="KW-0833">Ubl conjugation pathway</keyword>
<feature type="domain" description="UBR-type" evidence="11">
    <location>
        <begin position="74"/>
        <end position="145"/>
    </location>
</feature>
<evidence type="ECO:0000256" key="9">
    <source>
        <dbReference type="PROSITE-ProRule" id="PRU00508"/>
    </source>
</evidence>
<dbReference type="FunFam" id="2.10.110.30:FF:000002">
    <property type="entry name" value="Putative e3 ubiquitin-protein ligase ubr3"/>
    <property type="match status" value="1"/>
</dbReference>
<feature type="zinc finger region" description="UBR-type" evidence="9">
    <location>
        <begin position="74"/>
        <end position="145"/>
    </location>
</feature>
<dbReference type="Gene3D" id="2.10.110.30">
    <property type="match status" value="1"/>
</dbReference>
<dbReference type="Pfam" id="PF02207">
    <property type="entry name" value="zf-UBR"/>
    <property type="match status" value="1"/>
</dbReference>
<organism evidence="12 13">
    <name type="scientific">Polyplax serrata</name>
    <name type="common">Common mouse louse</name>
    <dbReference type="NCBI Taxonomy" id="468196"/>
    <lineage>
        <taxon>Eukaryota</taxon>
        <taxon>Metazoa</taxon>
        <taxon>Ecdysozoa</taxon>
        <taxon>Arthropoda</taxon>
        <taxon>Hexapoda</taxon>
        <taxon>Insecta</taxon>
        <taxon>Pterygota</taxon>
        <taxon>Neoptera</taxon>
        <taxon>Paraneoptera</taxon>
        <taxon>Psocodea</taxon>
        <taxon>Troctomorpha</taxon>
        <taxon>Phthiraptera</taxon>
        <taxon>Anoplura</taxon>
        <taxon>Polyplacidae</taxon>
        <taxon>Polyplax</taxon>
    </lineage>
</organism>
<keyword evidence="7 10" id="KW-0862">Zinc</keyword>
<gene>
    <name evidence="12" type="ORF">RUM43_014125</name>
</gene>
<keyword evidence="5 10" id="KW-0863">Zinc-finger</keyword>
<evidence type="ECO:0000256" key="1">
    <source>
        <dbReference type="ARBA" id="ARBA00000900"/>
    </source>
</evidence>
<evidence type="ECO:0000256" key="7">
    <source>
        <dbReference type="ARBA" id="ARBA00022833"/>
    </source>
</evidence>
<dbReference type="PANTHER" id="PTHR21497:SF39">
    <property type="entry name" value="E3 UBIQUITIN-PROTEIN LIGASE UBR3"/>
    <property type="match status" value="1"/>
</dbReference>
<evidence type="ECO:0000259" key="11">
    <source>
        <dbReference type="PROSITE" id="PS51157"/>
    </source>
</evidence>
<dbReference type="EC" id="2.3.2.27" evidence="10"/>
<dbReference type="CDD" id="cd19673">
    <property type="entry name" value="UBR-box_UBR3"/>
    <property type="match status" value="1"/>
</dbReference>